<dbReference type="RefSeq" id="WP_165301777.1">
    <property type="nucleotide sequence ID" value="NZ_JAAKZZ010000397.1"/>
</dbReference>
<dbReference type="SUPFAM" id="SSF52540">
    <property type="entry name" value="P-loop containing nucleoside triphosphate hydrolases"/>
    <property type="match status" value="1"/>
</dbReference>
<evidence type="ECO:0000256" key="3">
    <source>
        <dbReference type="SAM" id="MobiDB-lite"/>
    </source>
</evidence>
<gene>
    <name evidence="5" type="ORF">G5C65_27805</name>
</gene>
<feature type="domain" description="Sulfotransferase" evidence="4">
    <location>
        <begin position="33"/>
        <end position="277"/>
    </location>
</feature>
<feature type="region of interest" description="Disordered" evidence="3">
    <location>
        <begin position="287"/>
        <end position="307"/>
    </location>
</feature>
<comment type="similarity">
    <text evidence="1">Belongs to the sulfotransferase 1 family.</text>
</comment>
<proteinExistence type="inferred from homology"/>
<dbReference type="EMBL" id="JAAKZZ010000397">
    <property type="protein sequence ID" value="NGO72087.1"/>
    <property type="molecule type" value="Genomic_DNA"/>
</dbReference>
<evidence type="ECO:0000256" key="1">
    <source>
        <dbReference type="ARBA" id="ARBA00005771"/>
    </source>
</evidence>
<dbReference type="Pfam" id="PF00685">
    <property type="entry name" value="Sulfotransfer_1"/>
    <property type="match status" value="1"/>
</dbReference>
<evidence type="ECO:0000256" key="2">
    <source>
        <dbReference type="ARBA" id="ARBA00022679"/>
    </source>
</evidence>
<sequence>MDIPLHQLPGPARRTYRTAVFDSTRWDRFRPRPDDIVISTPPKCGTTWMQRITACLVFGSPELPAPLREVSPWLEFLHEDADLDTLLARLEAQRHRRFLKSHLPPDALPPLPESASYLVVFRDLRDAALSFHHHMGRAGVYPELPSDPRAFWRGFFSGERFGGQDQDVPLERFTQHMTSWWRLRHEPGVLLLHYQRLLDDLEGEMRRVAAHLGIRIPEEAWPGLVAACGFEEMRADSERVMPAVGPAPRGAWFFHRGVSGQWRETVTERETACYEEAVRSLPAGLRAWLENPDGPPPDTRPAARSTR</sequence>
<protein>
    <submittedName>
        <fullName evidence="5">Sulfotransferase domain-containing protein</fullName>
    </submittedName>
</protein>
<name>A0A6G4X5G0_9ACTN</name>
<dbReference type="GO" id="GO:0008146">
    <property type="term" value="F:sulfotransferase activity"/>
    <property type="evidence" value="ECO:0007669"/>
    <property type="project" value="InterPro"/>
</dbReference>
<keyword evidence="6" id="KW-1185">Reference proteome</keyword>
<evidence type="ECO:0000313" key="6">
    <source>
        <dbReference type="Proteomes" id="UP000477722"/>
    </source>
</evidence>
<accession>A0A6G4X5G0</accession>
<keyword evidence="2 5" id="KW-0808">Transferase</keyword>
<evidence type="ECO:0000259" key="4">
    <source>
        <dbReference type="Pfam" id="PF00685"/>
    </source>
</evidence>
<dbReference type="Proteomes" id="UP000477722">
    <property type="component" value="Unassembled WGS sequence"/>
</dbReference>
<organism evidence="5 6">
    <name type="scientific">Streptomyces boncukensis</name>
    <dbReference type="NCBI Taxonomy" id="2711219"/>
    <lineage>
        <taxon>Bacteria</taxon>
        <taxon>Bacillati</taxon>
        <taxon>Actinomycetota</taxon>
        <taxon>Actinomycetes</taxon>
        <taxon>Kitasatosporales</taxon>
        <taxon>Streptomycetaceae</taxon>
        <taxon>Streptomyces</taxon>
    </lineage>
</organism>
<reference evidence="5 6" key="1">
    <citation type="submission" date="2020-02" db="EMBL/GenBank/DDBJ databases">
        <title>Whole-genome analyses of novel actinobacteria.</title>
        <authorList>
            <person name="Sahin N."/>
            <person name="Tatar D."/>
        </authorList>
    </citation>
    <scope>NUCLEOTIDE SEQUENCE [LARGE SCALE GENOMIC DNA]</scope>
    <source>
        <strain evidence="5 6">SB3404</strain>
    </source>
</reference>
<evidence type="ECO:0000313" key="5">
    <source>
        <dbReference type="EMBL" id="NGO72087.1"/>
    </source>
</evidence>
<dbReference type="InterPro" id="IPR000863">
    <property type="entry name" value="Sulfotransferase_dom"/>
</dbReference>
<dbReference type="AlphaFoldDB" id="A0A6G4X5G0"/>
<dbReference type="Gene3D" id="3.40.50.300">
    <property type="entry name" value="P-loop containing nucleotide triphosphate hydrolases"/>
    <property type="match status" value="1"/>
</dbReference>
<dbReference type="InterPro" id="IPR027417">
    <property type="entry name" value="P-loop_NTPase"/>
</dbReference>
<dbReference type="PANTHER" id="PTHR11783">
    <property type="entry name" value="SULFOTRANSFERASE SULT"/>
    <property type="match status" value="1"/>
</dbReference>
<comment type="caution">
    <text evidence="5">The sequence shown here is derived from an EMBL/GenBank/DDBJ whole genome shotgun (WGS) entry which is preliminary data.</text>
</comment>